<evidence type="ECO:0000256" key="1">
    <source>
        <dbReference type="ARBA" id="ARBA00004123"/>
    </source>
</evidence>
<dbReference type="GO" id="GO:0016491">
    <property type="term" value="F:oxidoreductase activity"/>
    <property type="evidence" value="ECO:0007669"/>
    <property type="project" value="UniProtKB-KW"/>
</dbReference>
<evidence type="ECO:0000256" key="4">
    <source>
        <dbReference type="ARBA" id="ARBA00022737"/>
    </source>
</evidence>
<dbReference type="GO" id="GO:0005634">
    <property type="term" value="C:nucleus"/>
    <property type="evidence" value="ECO:0007669"/>
    <property type="project" value="UniProtKB-SubCell"/>
</dbReference>
<dbReference type="STRING" id="2020962.A0A2N1JEM9"/>
<dbReference type="EMBL" id="KZ454988">
    <property type="protein sequence ID" value="PKI84995.1"/>
    <property type="molecule type" value="Genomic_DNA"/>
</dbReference>
<evidence type="ECO:0000256" key="9">
    <source>
        <dbReference type="ARBA" id="ARBA00023242"/>
    </source>
</evidence>
<reference evidence="14 15" key="1">
    <citation type="submission" date="2017-10" db="EMBL/GenBank/DDBJ databases">
        <title>A novel species of cold-tolerant Malassezia isolated from bats.</title>
        <authorList>
            <person name="Lorch J.M."/>
            <person name="Palmer J.M."/>
            <person name="Vanderwolf K.J."/>
            <person name="Schmidt K.Z."/>
            <person name="Verant M.L."/>
            <person name="Weller T.J."/>
            <person name="Blehert D.S."/>
        </authorList>
    </citation>
    <scope>NUCLEOTIDE SEQUENCE [LARGE SCALE GENOMIC DNA]</scope>
    <source>
        <strain evidence="14 15">NWHC:44797-103</strain>
    </source>
</reference>
<feature type="compositionally biased region" description="Low complexity" evidence="12">
    <location>
        <begin position="351"/>
        <end position="365"/>
    </location>
</feature>
<dbReference type="FunFam" id="3.30.160.60:FF:000031">
    <property type="entry name" value="GLI family zinc finger 3"/>
    <property type="match status" value="1"/>
</dbReference>
<dbReference type="PRINTS" id="PR00081">
    <property type="entry name" value="GDHRDH"/>
</dbReference>
<dbReference type="FunFam" id="3.40.50.720:FF:000084">
    <property type="entry name" value="Short-chain dehydrogenase reductase"/>
    <property type="match status" value="1"/>
</dbReference>
<dbReference type="PRINTS" id="PR00080">
    <property type="entry name" value="SDRFAMILY"/>
</dbReference>
<keyword evidence="7" id="KW-0521">NADP</keyword>
<keyword evidence="6" id="KW-0862">Zinc</keyword>
<evidence type="ECO:0000256" key="12">
    <source>
        <dbReference type="SAM" id="MobiDB-lite"/>
    </source>
</evidence>
<proteinExistence type="inferred from homology"/>
<dbReference type="GO" id="GO:0008270">
    <property type="term" value="F:zinc ion binding"/>
    <property type="evidence" value="ECO:0007669"/>
    <property type="project" value="UniProtKB-KW"/>
</dbReference>
<keyword evidence="3" id="KW-0479">Metal-binding</keyword>
<sequence>MPKDAAPEILPDLSTAKLFEVRGKIALITGGASGLGKMMSAALVQNGCRVYIASRRMDELERAAAMLNESAPKDSAFPKGTACIPLRADITSKDACYALAGEIKKREDHLDILVNNAGLTWGDKMTDFPEEKGWDKVFHLNVKSQFYLTVALLPLLEKGKSNTNHGSVLNISSVAAFSPSSTGPLSEEGSGTWSYQPSKAASVHLSRSLAVELAEKNILVNAICPGVFPSRMTAWGLGAHKDVFDSVQPTGRIGAPEDIGGLLLFLVSRAGAHITGAAIPIDGGQTLQFFARIGTVCPNRTRTERQDEELMAAELYHAGAQSAQALDLDSIPTSESDFDDEVPDGEDDASTKPTSSPSPATEPAPEVRCLWEDCGQIFNDLQPFIEHLHSFHIGIHKSRYACEWSGCPRKGKSQTSRFALLSHLRSHTGEKPFTCPRPECDKSFTRSDALAKHMRMQHNAPSQGVARSAEEREEPIARADHVGDELLELADSDRKGVSGLPVPVVLTVEKAMCNPRALQDKNELEQVLGRVRAKQQRASKKPRIEETDGGPVRADTYALSSDEDSDAQPPTNAAVLKLYLDEKAKLRAARRAREQMRREVYAIQQEEEDLVLSCRETLDLLMERMFGAEYTNVLGPTHTDT</sequence>
<dbReference type="InterPro" id="IPR052178">
    <property type="entry name" value="Sec_Metab_Biosynth_SDR"/>
</dbReference>
<evidence type="ECO:0000256" key="7">
    <source>
        <dbReference type="ARBA" id="ARBA00022857"/>
    </source>
</evidence>
<evidence type="ECO:0000256" key="11">
    <source>
        <dbReference type="SAM" id="Coils"/>
    </source>
</evidence>
<dbReference type="InterPro" id="IPR013087">
    <property type="entry name" value="Znf_C2H2_type"/>
</dbReference>
<dbReference type="OrthoDB" id="2898618at2759"/>
<dbReference type="Proteomes" id="UP000232875">
    <property type="component" value="Unassembled WGS sequence"/>
</dbReference>
<dbReference type="AlphaFoldDB" id="A0A2N1JEM9"/>
<name>A0A2N1JEM9_9BASI</name>
<feature type="coiled-coil region" evidence="11">
    <location>
        <begin position="579"/>
        <end position="606"/>
    </location>
</feature>
<keyword evidence="4" id="KW-0677">Repeat</keyword>
<dbReference type="Pfam" id="PF00096">
    <property type="entry name" value="zf-C2H2"/>
    <property type="match status" value="1"/>
</dbReference>
<dbReference type="Pfam" id="PF00106">
    <property type="entry name" value="adh_short"/>
    <property type="match status" value="1"/>
</dbReference>
<organism evidence="14 15">
    <name type="scientific">Malassezia vespertilionis</name>
    <dbReference type="NCBI Taxonomy" id="2020962"/>
    <lineage>
        <taxon>Eukaryota</taxon>
        <taxon>Fungi</taxon>
        <taxon>Dikarya</taxon>
        <taxon>Basidiomycota</taxon>
        <taxon>Ustilaginomycotina</taxon>
        <taxon>Malasseziomycetes</taxon>
        <taxon>Malasseziales</taxon>
        <taxon>Malasseziaceae</taxon>
        <taxon>Malassezia</taxon>
    </lineage>
</organism>
<keyword evidence="15" id="KW-1185">Reference proteome</keyword>
<dbReference type="SUPFAM" id="SSF51735">
    <property type="entry name" value="NAD(P)-binding Rossmann-fold domains"/>
    <property type="match status" value="1"/>
</dbReference>
<feature type="compositionally biased region" description="Acidic residues" evidence="12">
    <location>
        <begin position="336"/>
        <end position="348"/>
    </location>
</feature>
<dbReference type="InterPro" id="IPR002347">
    <property type="entry name" value="SDR_fam"/>
</dbReference>
<dbReference type="PROSITE" id="PS00028">
    <property type="entry name" value="ZINC_FINGER_C2H2_1"/>
    <property type="match status" value="2"/>
</dbReference>
<dbReference type="FunFam" id="3.30.160.60:FF:000201">
    <property type="entry name" value="C2H2 finger domain protein (Gli3)"/>
    <property type="match status" value="1"/>
</dbReference>
<keyword evidence="5 10" id="KW-0863">Zinc-finger</keyword>
<evidence type="ECO:0000256" key="5">
    <source>
        <dbReference type="ARBA" id="ARBA00022771"/>
    </source>
</evidence>
<evidence type="ECO:0000256" key="10">
    <source>
        <dbReference type="PROSITE-ProRule" id="PRU00042"/>
    </source>
</evidence>
<dbReference type="Pfam" id="PF23561">
    <property type="entry name" value="zf-C2H2_15"/>
    <property type="match status" value="1"/>
</dbReference>
<dbReference type="PANTHER" id="PTHR43618:SF8">
    <property type="entry name" value="7ALPHA-HYDROXYSTEROID DEHYDROGENASE"/>
    <property type="match status" value="1"/>
</dbReference>
<feature type="region of interest" description="Disordered" evidence="12">
    <location>
        <begin position="331"/>
        <end position="365"/>
    </location>
</feature>
<comment type="similarity">
    <text evidence="2">Belongs to the short-chain dehydrogenases/reductases (SDR) family.</text>
</comment>
<evidence type="ECO:0000256" key="3">
    <source>
        <dbReference type="ARBA" id="ARBA00022723"/>
    </source>
</evidence>
<feature type="region of interest" description="Disordered" evidence="12">
    <location>
        <begin position="531"/>
        <end position="569"/>
    </location>
</feature>
<dbReference type="InterPro" id="IPR036236">
    <property type="entry name" value="Znf_C2H2_sf"/>
</dbReference>
<keyword evidence="11" id="KW-0175">Coiled coil</keyword>
<keyword evidence="9" id="KW-0539">Nucleus</keyword>
<gene>
    <name evidence="14" type="ORF">MVES_001019</name>
</gene>
<keyword evidence="8" id="KW-0560">Oxidoreductase</keyword>
<evidence type="ECO:0000256" key="6">
    <source>
        <dbReference type="ARBA" id="ARBA00022833"/>
    </source>
</evidence>
<comment type="subcellular location">
    <subcellularLocation>
        <location evidence="1">Nucleus</location>
    </subcellularLocation>
</comment>
<dbReference type="Gene3D" id="3.40.50.720">
    <property type="entry name" value="NAD(P)-binding Rossmann-like Domain"/>
    <property type="match status" value="1"/>
</dbReference>
<evidence type="ECO:0000259" key="13">
    <source>
        <dbReference type="PROSITE" id="PS50157"/>
    </source>
</evidence>
<dbReference type="InterPro" id="IPR036291">
    <property type="entry name" value="NAD(P)-bd_dom_sf"/>
</dbReference>
<dbReference type="PROSITE" id="PS50157">
    <property type="entry name" value="ZINC_FINGER_C2H2_2"/>
    <property type="match status" value="2"/>
</dbReference>
<feature type="domain" description="C2H2-type" evidence="13">
    <location>
        <begin position="433"/>
        <end position="463"/>
    </location>
</feature>
<dbReference type="SUPFAM" id="SSF57667">
    <property type="entry name" value="beta-beta-alpha zinc fingers"/>
    <property type="match status" value="2"/>
</dbReference>
<feature type="domain" description="C2H2-type" evidence="13">
    <location>
        <begin position="400"/>
        <end position="432"/>
    </location>
</feature>
<evidence type="ECO:0000256" key="8">
    <source>
        <dbReference type="ARBA" id="ARBA00023002"/>
    </source>
</evidence>
<feature type="compositionally biased region" description="Basic residues" evidence="12">
    <location>
        <begin position="531"/>
        <end position="541"/>
    </location>
</feature>
<dbReference type="Gene3D" id="3.30.160.60">
    <property type="entry name" value="Classic Zinc Finger"/>
    <property type="match status" value="3"/>
</dbReference>
<evidence type="ECO:0000313" key="14">
    <source>
        <dbReference type="EMBL" id="PKI84995.1"/>
    </source>
</evidence>
<dbReference type="InterPro" id="IPR056436">
    <property type="entry name" value="Znf-C2H2_ZIC1-5/GLI1-3-like"/>
</dbReference>
<dbReference type="SMART" id="SM00355">
    <property type="entry name" value="ZnF_C2H2"/>
    <property type="match status" value="3"/>
</dbReference>
<accession>A0A2N1JEM9</accession>
<protein>
    <recommendedName>
        <fullName evidence="13">C2H2-type domain-containing protein</fullName>
    </recommendedName>
</protein>
<dbReference type="PANTHER" id="PTHR43618">
    <property type="entry name" value="7-ALPHA-HYDROXYSTEROID DEHYDROGENASE"/>
    <property type="match status" value="1"/>
</dbReference>
<evidence type="ECO:0000256" key="2">
    <source>
        <dbReference type="ARBA" id="ARBA00006484"/>
    </source>
</evidence>
<evidence type="ECO:0000313" key="15">
    <source>
        <dbReference type="Proteomes" id="UP000232875"/>
    </source>
</evidence>